<keyword evidence="5" id="KW-0238">DNA-binding</keyword>
<comment type="subcellular location">
    <subcellularLocation>
        <location evidence="1">Nucleus</location>
    </subcellularLocation>
</comment>
<feature type="domain" description="Transcriptional coactivator p15 (PC4) C-terminal" evidence="11">
    <location>
        <begin position="63"/>
        <end position="112"/>
    </location>
</feature>
<evidence type="ECO:0000256" key="8">
    <source>
        <dbReference type="ARBA" id="ARBA00024848"/>
    </source>
</evidence>
<evidence type="ECO:0000259" key="11">
    <source>
        <dbReference type="Pfam" id="PF02229"/>
    </source>
</evidence>
<evidence type="ECO:0000256" key="9">
    <source>
        <dbReference type="ARBA" id="ARBA00031984"/>
    </source>
</evidence>
<organism evidence="12 13">
    <name type="scientific">Eublepharis macularius</name>
    <name type="common">Leopard gecko</name>
    <name type="synonym">Cyrtodactylus macularius</name>
    <dbReference type="NCBI Taxonomy" id="481883"/>
    <lineage>
        <taxon>Eukaryota</taxon>
        <taxon>Metazoa</taxon>
        <taxon>Chordata</taxon>
        <taxon>Craniata</taxon>
        <taxon>Vertebrata</taxon>
        <taxon>Euteleostomi</taxon>
        <taxon>Lepidosauria</taxon>
        <taxon>Squamata</taxon>
        <taxon>Bifurcata</taxon>
        <taxon>Gekkota</taxon>
        <taxon>Eublepharidae</taxon>
        <taxon>Eublepharinae</taxon>
        <taxon>Eublepharis</taxon>
    </lineage>
</organism>
<dbReference type="GO" id="GO:0060261">
    <property type="term" value="P:positive regulation of transcription initiation by RNA polymerase II"/>
    <property type="evidence" value="ECO:0007669"/>
    <property type="project" value="InterPro"/>
</dbReference>
<dbReference type="InterPro" id="IPR045125">
    <property type="entry name" value="Sub1/Tcp4-like"/>
</dbReference>
<comment type="similarity">
    <text evidence="2">Belongs to the transcriptional coactivator PC4 family.</text>
</comment>
<dbReference type="GO" id="GO:0003677">
    <property type="term" value="F:DNA binding"/>
    <property type="evidence" value="ECO:0007669"/>
    <property type="project" value="UniProtKB-KW"/>
</dbReference>
<dbReference type="KEGG" id="emc:129324262"/>
<evidence type="ECO:0000256" key="6">
    <source>
        <dbReference type="ARBA" id="ARBA00023163"/>
    </source>
</evidence>
<dbReference type="AlphaFoldDB" id="A0AA97IXG8"/>
<accession>A0AA97IXG8</accession>
<evidence type="ECO:0000313" key="12">
    <source>
        <dbReference type="Proteomes" id="UP001190640"/>
    </source>
</evidence>
<dbReference type="RefSeq" id="XP_054827399.1">
    <property type="nucleotide sequence ID" value="XM_054971424.1"/>
</dbReference>
<dbReference type="GO" id="GO:0003713">
    <property type="term" value="F:transcription coactivator activity"/>
    <property type="evidence" value="ECO:0007669"/>
    <property type="project" value="InterPro"/>
</dbReference>
<dbReference type="PANTHER" id="PTHR13215">
    <property type="entry name" value="RNA POLYMERASE II TRANSCRIPTIONAL COACTIVATOR"/>
    <property type="match status" value="1"/>
</dbReference>
<sequence>MPKSKKCVETASDDSGSEEEIEKDKKHKRKVIPSKPPEKKAKMAPKPAVESLSPDNSEENMFQIGKLCYVRVSLFKGKVDLREFYINKAGEMKPGRKRISFSAEQWIHLKEIISEIDAAVKKF</sequence>
<evidence type="ECO:0000256" key="4">
    <source>
        <dbReference type="ARBA" id="ARBA00023015"/>
    </source>
</evidence>
<evidence type="ECO:0000256" key="3">
    <source>
        <dbReference type="ARBA" id="ARBA00013386"/>
    </source>
</evidence>
<evidence type="ECO:0000256" key="5">
    <source>
        <dbReference type="ARBA" id="ARBA00023125"/>
    </source>
</evidence>
<dbReference type="InterPro" id="IPR003173">
    <property type="entry name" value="PC4_C"/>
</dbReference>
<dbReference type="GO" id="GO:0005634">
    <property type="term" value="C:nucleus"/>
    <property type="evidence" value="ECO:0007669"/>
    <property type="project" value="UniProtKB-SubCell"/>
</dbReference>
<reference evidence="13" key="1">
    <citation type="submission" date="2025-08" db="UniProtKB">
        <authorList>
            <consortium name="RefSeq"/>
        </authorList>
    </citation>
    <scope>IDENTIFICATION</scope>
    <source>
        <tissue evidence="13">Blood</tissue>
    </source>
</reference>
<feature type="region of interest" description="Disordered" evidence="10">
    <location>
        <begin position="1"/>
        <end position="56"/>
    </location>
</feature>
<keyword evidence="4" id="KW-0805">Transcription regulation</keyword>
<feature type="compositionally biased region" description="Acidic residues" evidence="10">
    <location>
        <begin position="11"/>
        <end position="21"/>
    </location>
</feature>
<dbReference type="SUPFAM" id="SSF54447">
    <property type="entry name" value="ssDNA-binding transcriptional regulator domain"/>
    <property type="match status" value="1"/>
</dbReference>
<dbReference type="Gene3D" id="2.30.31.10">
    <property type="entry name" value="Transcriptional Coactivator Pc4, Chain A"/>
    <property type="match status" value="1"/>
</dbReference>
<name>A0AA97IXG8_EUBMA</name>
<keyword evidence="7" id="KW-0539">Nucleus</keyword>
<keyword evidence="12" id="KW-1185">Reference proteome</keyword>
<dbReference type="Pfam" id="PF02229">
    <property type="entry name" value="PC4"/>
    <property type="match status" value="1"/>
</dbReference>
<proteinExistence type="inferred from homology"/>
<evidence type="ECO:0000256" key="10">
    <source>
        <dbReference type="SAM" id="MobiDB-lite"/>
    </source>
</evidence>
<comment type="function">
    <text evidence="8">General coactivator that functions cooperatively with TAFs and mediates functional interactions between upstream activators and the general transcriptional machinery. May be involved in stabilizing the multiprotein transcription complex. Binds single-stranded DNA. Also binds, in vitro, non-specifically to double-stranded DNA (ds DNA).</text>
</comment>
<evidence type="ECO:0000256" key="7">
    <source>
        <dbReference type="ARBA" id="ARBA00023242"/>
    </source>
</evidence>
<protein>
    <recommendedName>
        <fullName evidence="3">Activated RNA polymerase II transcriptional coactivator p15</fullName>
    </recommendedName>
    <alternativeName>
        <fullName evidence="9">SUB1 homolog</fullName>
    </alternativeName>
</protein>
<gene>
    <name evidence="13" type="primary">LOC129324262</name>
</gene>
<keyword evidence="6" id="KW-0804">Transcription</keyword>
<evidence type="ECO:0000256" key="2">
    <source>
        <dbReference type="ARBA" id="ARBA00009001"/>
    </source>
</evidence>
<dbReference type="GeneID" id="129324262"/>
<evidence type="ECO:0000313" key="13">
    <source>
        <dbReference type="RefSeq" id="XP_054827399.1"/>
    </source>
</evidence>
<dbReference type="InterPro" id="IPR009044">
    <property type="entry name" value="ssDNA-bd_transcriptional_reg"/>
</dbReference>
<evidence type="ECO:0000256" key="1">
    <source>
        <dbReference type="ARBA" id="ARBA00004123"/>
    </source>
</evidence>
<dbReference type="Proteomes" id="UP001190640">
    <property type="component" value="Chromosome 2"/>
</dbReference>